<evidence type="ECO:0000313" key="3">
    <source>
        <dbReference type="Proteomes" id="UP001448498"/>
    </source>
</evidence>
<sequence length="166" mass="18003">MTIFVRRSVLIAVLFWVSTATAGEVYRTVEDKELTGRSPDLTRVIISHRSFSVYKSLGCRLIGERIDLDGRGKVFLFTTEDACGWGSALGPIWIVRVGNDHVGKVVLDARGYSVVGKSGSSRGMLNIEVQSGNAAFIATQSYRFDGVRYRAVGSRRGAGAPDGVVD</sequence>
<organism evidence="2 3">
    <name type="scientific">Burkholderia arboris</name>
    <dbReference type="NCBI Taxonomy" id="488730"/>
    <lineage>
        <taxon>Bacteria</taxon>
        <taxon>Pseudomonadati</taxon>
        <taxon>Pseudomonadota</taxon>
        <taxon>Betaproteobacteria</taxon>
        <taxon>Burkholderiales</taxon>
        <taxon>Burkholderiaceae</taxon>
        <taxon>Burkholderia</taxon>
        <taxon>Burkholderia cepacia complex</taxon>
    </lineage>
</organism>
<dbReference type="EMBL" id="CP109822">
    <property type="protein sequence ID" value="XAE52112.1"/>
    <property type="molecule type" value="Genomic_DNA"/>
</dbReference>
<dbReference type="Proteomes" id="UP001448498">
    <property type="component" value="Chromosome 3"/>
</dbReference>
<evidence type="ECO:0008006" key="4">
    <source>
        <dbReference type="Google" id="ProtNLM"/>
    </source>
</evidence>
<reference evidence="2 3" key="1">
    <citation type="submission" date="2022-10" db="EMBL/GenBank/DDBJ databases">
        <title>Genomic of Burkholderia cepacia PN-1.</title>
        <authorList>
            <person name="Yang Y."/>
            <person name="Guan H."/>
            <person name="Huang J."/>
        </authorList>
    </citation>
    <scope>NUCLEOTIDE SEQUENCE [LARGE SCALE GENOMIC DNA]</scope>
    <source>
        <strain evidence="2 3">PN-1</strain>
    </source>
</reference>
<gene>
    <name evidence="2" type="ORF">OHZ10_21475</name>
</gene>
<name>A0ABZ3DSU9_9BURK</name>
<proteinExistence type="predicted"/>
<protein>
    <recommendedName>
        <fullName evidence="4">Lipoprotein</fullName>
    </recommendedName>
</protein>
<feature type="chain" id="PRO_5045506891" description="Lipoprotein" evidence="1">
    <location>
        <begin position="23"/>
        <end position="166"/>
    </location>
</feature>
<accession>A0ABZ3DSU9</accession>
<feature type="signal peptide" evidence="1">
    <location>
        <begin position="1"/>
        <end position="22"/>
    </location>
</feature>
<keyword evidence="3" id="KW-1185">Reference proteome</keyword>
<evidence type="ECO:0000256" key="1">
    <source>
        <dbReference type="SAM" id="SignalP"/>
    </source>
</evidence>
<dbReference type="RefSeq" id="WP_342705746.1">
    <property type="nucleotide sequence ID" value="NZ_CP109822.1"/>
</dbReference>
<evidence type="ECO:0000313" key="2">
    <source>
        <dbReference type="EMBL" id="XAE52112.1"/>
    </source>
</evidence>
<keyword evidence="1" id="KW-0732">Signal</keyword>